<keyword evidence="4" id="KW-0694">RNA-binding</keyword>
<accession>Q9BLA0</accession>
<evidence type="ECO:0000313" key="9">
    <source>
        <dbReference type="Proteomes" id="UP000001940"/>
    </source>
</evidence>
<dbReference type="GO" id="GO:0003729">
    <property type="term" value="F:mRNA binding"/>
    <property type="evidence" value="ECO:0000318"/>
    <property type="project" value="GO_Central"/>
</dbReference>
<keyword evidence="3" id="KW-0539">Nucleus</keyword>
<dbReference type="InParanoid" id="Q9BLA0"/>
<organism evidence="8 9">
    <name type="scientific">Caenorhabditis elegans</name>
    <dbReference type="NCBI Taxonomy" id="6239"/>
    <lineage>
        <taxon>Eukaryota</taxon>
        <taxon>Metazoa</taxon>
        <taxon>Ecdysozoa</taxon>
        <taxon>Nematoda</taxon>
        <taxon>Chromadorea</taxon>
        <taxon>Rhabditida</taxon>
        <taxon>Rhabditina</taxon>
        <taxon>Rhabditomorpha</taxon>
        <taxon>Rhabditoidea</taxon>
        <taxon>Rhabditidae</taxon>
        <taxon>Peloderinae</taxon>
        <taxon>Caenorhabditis</taxon>
    </lineage>
</organism>
<gene>
    <name evidence="8 10" type="primary">fubl-3</name>
    <name evidence="10" type="synonym">fubp-3.3</name>
    <name evidence="10" type="ORF">C36E6.1</name>
    <name evidence="8" type="ORF">CELE_C36E6.1</name>
</gene>
<dbReference type="InterPro" id="IPR036612">
    <property type="entry name" value="KH_dom_type_1_sf"/>
</dbReference>
<dbReference type="CTD" id="181773"/>
<dbReference type="SMART" id="SM00322">
    <property type="entry name" value="KH"/>
    <property type="match status" value="4"/>
</dbReference>
<dbReference type="AGR" id="WB:WBGene00016489"/>
<dbReference type="PaxDb" id="6239-C36E6.1b"/>
<dbReference type="HOGENOM" id="CLU_014285_2_0_1"/>
<dbReference type="OMA" id="AQWLEYY"/>
<dbReference type="Proteomes" id="UP000001940">
    <property type="component" value="Chromosome X"/>
</dbReference>
<keyword evidence="5" id="KW-0175">Coiled coil</keyword>
<feature type="region of interest" description="Disordered" evidence="6">
    <location>
        <begin position="567"/>
        <end position="591"/>
    </location>
</feature>
<dbReference type="Pfam" id="PF09005">
    <property type="entry name" value="FUBP_C"/>
    <property type="match status" value="1"/>
</dbReference>
<dbReference type="ExpressionAtlas" id="Q9BLA0">
    <property type="expression patterns" value="baseline and differential"/>
</dbReference>
<dbReference type="GO" id="GO:0006397">
    <property type="term" value="P:mRNA processing"/>
    <property type="evidence" value="ECO:0000318"/>
    <property type="project" value="GO_Central"/>
</dbReference>
<evidence type="ECO:0000256" key="4">
    <source>
        <dbReference type="PROSITE-ProRule" id="PRU00117"/>
    </source>
</evidence>
<dbReference type="AlphaFoldDB" id="Q9BLA0"/>
<dbReference type="GeneID" id="181773"/>
<evidence type="ECO:0000256" key="1">
    <source>
        <dbReference type="ARBA" id="ARBA00004123"/>
    </source>
</evidence>
<proteinExistence type="evidence at protein level"/>
<protein>
    <submittedName>
        <fullName evidence="8">K Homology domain-containing protein</fullName>
    </submittedName>
</protein>
<feature type="domain" description="K Homology" evidence="7">
    <location>
        <begin position="155"/>
        <end position="226"/>
    </location>
</feature>
<feature type="domain" description="K Homology" evidence="7">
    <location>
        <begin position="324"/>
        <end position="395"/>
    </location>
</feature>
<reference evidence="8 9" key="1">
    <citation type="journal article" date="1998" name="Science">
        <title>Genome sequence of the nematode C. elegans: a platform for investigating biology.</title>
        <authorList>
            <consortium name="The C. elegans sequencing consortium"/>
            <person name="Sulson J.E."/>
            <person name="Waterston R."/>
        </authorList>
    </citation>
    <scope>NUCLEOTIDE SEQUENCE [LARGE SCALE GENOMIC DNA]</scope>
    <source>
        <strain evidence="8 9">Bristol N2</strain>
    </source>
</reference>
<name>Q9BLA0_CAEEL</name>
<dbReference type="Reactome" id="R-CEL-450604">
    <property type="pathway name" value="KSRP (KHSRP) binds and destabilizes mRNA"/>
</dbReference>
<feature type="domain" description="K Homology" evidence="7">
    <location>
        <begin position="51"/>
        <end position="123"/>
    </location>
</feature>
<dbReference type="WormBase" id="C36E6.1b">
    <property type="protein sequence ID" value="CE26797"/>
    <property type="gene ID" value="WBGene00016489"/>
    <property type="gene designation" value="fubl-3"/>
</dbReference>
<dbReference type="InterPro" id="IPR015096">
    <property type="entry name" value="FUBP_C"/>
</dbReference>
<dbReference type="SUPFAM" id="SSF54791">
    <property type="entry name" value="Eukaryotic type KH-domain (KH-domain type I)"/>
    <property type="match status" value="4"/>
</dbReference>
<dbReference type="UCSC" id="C36E6.1a">
    <property type="organism name" value="c. elegans"/>
</dbReference>
<dbReference type="FunCoup" id="Q9BLA0">
    <property type="interactions" value="3534"/>
</dbReference>
<evidence type="ECO:0007829" key="11">
    <source>
        <dbReference type="PeptideAtlas" id="Q9BLA0"/>
    </source>
</evidence>
<comment type="subcellular location">
    <subcellularLocation>
        <location evidence="1">Nucleus</location>
    </subcellularLocation>
</comment>
<dbReference type="EMBL" id="BX284606">
    <property type="protein sequence ID" value="CCD66899.1"/>
    <property type="molecule type" value="Genomic_DNA"/>
</dbReference>
<dbReference type="eggNOG" id="KOG1676">
    <property type="taxonomic scope" value="Eukaryota"/>
</dbReference>
<evidence type="ECO:0000313" key="10">
    <source>
        <dbReference type="WormBase" id="C36E6.1b"/>
    </source>
</evidence>
<dbReference type="GO" id="GO:0005634">
    <property type="term" value="C:nucleus"/>
    <property type="evidence" value="ECO:0000318"/>
    <property type="project" value="GO_Central"/>
</dbReference>
<dbReference type="InterPro" id="IPR004087">
    <property type="entry name" value="KH_dom"/>
</dbReference>
<dbReference type="PeptideAtlas" id="Q9BLA0"/>
<dbReference type="GO" id="GO:0005737">
    <property type="term" value="C:cytoplasm"/>
    <property type="evidence" value="ECO:0000318"/>
    <property type="project" value="GO_Central"/>
</dbReference>
<evidence type="ECO:0000259" key="7">
    <source>
        <dbReference type="SMART" id="SM00322"/>
    </source>
</evidence>
<evidence type="ECO:0000256" key="5">
    <source>
        <dbReference type="SAM" id="Coils"/>
    </source>
</evidence>
<dbReference type="GO" id="GO:0006355">
    <property type="term" value="P:regulation of DNA-templated transcription"/>
    <property type="evidence" value="ECO:0007669"/>
    <property type="project" value="InterPro"/>
</dbReference>
<dbReference type="Bgee" id="WBGene00016489">
    <property type="expression patterns" value="Expressed in pharyngeal muscle cell (C elegans) and 4 other cell types or tissues"/>
</dbReference>
<evidence type="ECO:0000313" key="8">
    <source>
        <dbReference type="EMBL" id="CCD66899.1"/>
    </source>
</evidence>
<dbReference type="SMR" id="Q9BLA0"/>
<dbReference type="GO" id="GO:0000381">
    <property type="term" value="P:regulation of alternative mRNA splicing, via spliceosome"/>
    <property type="evidence" value="ECO:0000318"/>
    <property type="project" value="GO_Central"/>
</dbReference>
<dbReference type="Gene3D" id="3.30.1370.10">
    <property type="entry name" value="K Homology domain, type 1"/>
    <property type="match status" value="4"/>
</dbReference>
<dbReference type="STRING" id="6239.C36E6.1b.1"/>
<dbReference type="PANTHER" id="PTHR10288">
    <property type="entry name" value="KH DOMAIN CONTAINING RNA BINDING PROTEIN"/>
    <property type="match status" value="1"/>
</dbReference>
<dbReference type="RefSeq" id="NP_510825.1">
    <property type="nucleotide sequence ID" value="NM_078424.5"/>
</dbReference>
<keyword evidence="9" id="KW-1185">Reference proteome</keyword>
<dbReference type="Pfam" id="PF00013">
    <property type="entry name" value="KH_1"/>
    <property type="match status" value="4"/>
</dbReference>
<dbReference type="CDD" id="cd22399">
    <property type="entry name" value="KH-I_FUBP_rpt4"/>
    <property type="match status" value="1"/>
</dbReference>
<feature type="coiled-coil region" evidence="5">
    <location>
        <begin position="612"/>
        <end position="639"/>
    </location>
</feature>
<feature type="compositionally biased region" description="Acidic residues" evidence="6">
    <location>
        <begin position="22"/>
        <end position="31"/>
    </location>
</feature>
<dbReference type="InterPro" id="IPR004088">
    <property type="entry name" value="KH_dom_type_1"/>
</dbReference>
<keyword evidence="2" id="KW-0677">Repeat</keyword>
<sequence length="641" mass="69923">MSYMDQRVSSSTHPSSRRDIDDLSDGSDEYEAVPPPYKRPREDTDHRMDQNGLIVKVAVPVPEQCVGLVIGRNGAEVQAISQKSGCRVQVTVQPSSTGFRLVEIYGIPENIERAKAYISEVVTRGTRQPGPLCQPVVHVQTHGIKSPVVDQGDPSKITIEIPIPANKCGAIIGKGGEQMRKLRSWTNCNVQLLQDNNIADTVKPLKITGDPKQVEQCRLLVADILACNDDTPASAMMAGNGPVATMSLQVKVPRCTVGAIMGLQGKNIKKLSDETGTKIQFLPDDDPKLMERSLAIIGNKNKVYVCAQLIKAIVEANSEAANAPVVLFYMVIPASKCGLVIGRGGETIKQINQESGAHCELSRDPNTNPIEKTFVIRGSEAQVEHAKHLIRVKVGDIPPNTPYTPAGMPQPQPQQQPPQMVQVQPNLQGQQPNMQMWAGQPLVQQPQQPHHIHQQPAQLHPVQLPQVMAPPGYPTQAAYPPQAVYQQTSVAAWHPMQQAQPQQQQYVQAAIPVSQAMYQPPQQPAPAPVETGLSLYAQYAMQAAAQQQEQQRAQMAAQQEAKLAKQQTTQQVAQKDTASAQNSTGGSAKDGDADYSAQWLEYYIHIGDQASADAVRERIATLKAEKEKEEAAKEQARGGYY</sequence>
<evidence type="ECO:0000256" key="6">
    <source>
        <dbReference type="SAM" id="MobiDB-lite"/>
    </source>
</evidence>
<evidence type="ECO:0000256" key="2">
    <source>
        <dbReference type="ARBA" id="ARBA00022737"/>
    </source>
</evidence>
<keyword evidence="11" id="KW-1267">Proteomics identification</keyword>
<feature type="compositionally biased region" description="Low complexity" evidence="6">
    <location>
        <begin position="567"/>
        <end position="578"/>
    </location>
</feature>
<feature type="domain" description="K Homology" evidence="7">
    <location>
        <begin position="244"/>
        <end position="315"/>
    </location>
</feature>
<dbReference type="PROSITE" id="PS50084">
    <property type="entry name" value="KH_TYPE_1"/>
    <property type="match status" value="4"/>
</dbReference>
<feature type="region of interest" description="Disordered" evidence="6">
    <location>
        <begin position="1"/>
        <end position="45"/>
    </location>
</feature>
<dbReference type="PhylomeDB" id="Q9BLA0"/>
<evidence type="ECO:0000256" key="3">
    <source>
        <dbReference type="ARBA" id="ARBA00023242"/>
    </source>
</evidence>
<dbReference type="OrthoDB" id="5204190at2759"/>